<accession>A0ACD5ZPG4</accession>
<name>A0ACD5ZPG4_AVESA</name>
<evidence type="ECO:0000313" key="2">
    <source>
        <dbReference type="Proteomes" id="UP001732700"/>
    </source>
</evidence>
<evidence type="ECO:0000313" key="1">
    <source>
        <dbReference type="EnsemblPlants" id="AVESA.00010b.r2.7AG1192970.1.CDS"/>
    </source>
</evidence>
<sequence>MVRMLRGLVILVVGVVVLQCCEVPRRTDGRCVLFNFGDSNSDTGSLPAAYGFYLGPPAGRRFFHRTTGRWSDGRLYIDFIAESLGIRYLSPYLESSGSNFTDGVNFAVAGAAAASNKSAIPFPIATQVNQFLHFKNQTRDLRPLELGSMLLEEDFLRAVYSIDVGQNDITLAFLANLTLTEIVADGGPLAAAAAKVEDAVRALYGSGARKFWVYNTGPLGCLPQTLALRQRPGDELDPVGCLAAYNVAARALNAGLAAACRRLADEYGSGKREDRATVVCTDMYAIKYDLFANHARHGFERPLMACCGAGGPPYNYVNLKTCGQPTATACPEGDRHVSWDGVHYTEDANAIVASKILSGDFSEPRTKLNALCCNQERPLHL</sequence>
<reference evidence="1" key="1">
    <citation type="submission" date="2021-05" db="EMBL/GenBank/DDBJ databases">
        <authorList>
            <person name="Scholz U."/>
            <person name="Mascher M."/>
            <person name="Fiebig A."/>
        </authorList>
    </citation>
    <scope>NUCLEOTIDE SEQUENCE [LARGE SCALE GENOMIC DNA]</scope>
</reference>
<keyword evidence="2" id="KW-1185">Reference proteome</keyword>
<proteinExistence type="predicted"/>
<dbReference type="EnsemblPlants" id="AVESA.00010b.r2.7AG1192970.1">
    <property type="protein sequence ID" value="AVESA.00010b.r2.7AG1192970.1.CDS"/>
    <property type="gene ID" value="AVESA.00010b.r2.7AG1192970"/>
</dbReference>
<reference evidence="1" key="2">
    <citation type="submission" date="2025-09" db="UniProtKB">
        <authorList>
            <consortium name="EnsemblPlants"/>
        </authorList>
    </citation>
    <scope>IDENTIFICATION</scope>
</reference>
<dbReference type="Proteomes" id="UP001732700">
    <property type="component" value="Chromosome 7A"/>
</dbReference>
<protein>
    <submittedName>
        <fullName evidence="1">Uncharacterized protein</fullName>
    </submittedName>
</protein>
<organism evidence="1 2">
    <name type="scientific">Avena sativa</name>
    <name type="common">Oat</name>
    <dbReference type="NCBI Taxonomy" id="4498"/>
    <lineage>
        <taxon>Eukaryota</taxon>
        <taxon>Viridiplantae</taxon>
        <taxon>Streptophyta</taxon>
        <taxon>Embryophyta</taxon>
        <taxon>Tracheophyta</taxon>
        <taxon>Spermatophyta</taxon>
        <taxon>Magnoliopsida</taxon>
        <taxon>Liliopsida</taxon>
        <taxon>Poales</taxon>
        <taxon>Poaceae</taxon>
        <taxon>BOP clade</taxon>
        <taxon>Pooideae</taxon>
        <taxon>Poodae</taxon>
        <taxon>Poeae</taxon>
        <taxon>Poeae Chloroplast Group 1 (Aveneae type)</taxon>
        <taxon>Aveninae</taxon>
        <taxon>Avena</taxon>
    </lineage>
</organism>